<evidence type="ECO:0000313" key="2">
    <source>
        <dbReference type="EMBL" id="CCA85085.1"/>
    </source>
</evidence>
<organism evidence="2">
    <name type="scientific">Ralstonia syzygii R24</name>
    <dbReference type="NCBI Taxonomy" id="907261"/>
    <lineage>
        <taxon>Bacteria</taxon>
        <taxon>Pseudomonadati</taxon>
        <taxon>Pseudomonadota</taxon>
        <taxon>Betaproteobacteria</taxon>
        <taxon>Burkholderiales</taxon>
        <taxon>Burkholderiaceae</taxon>
        <taxon>Ralstonia</taxon>
        <taxon>Ralstonia solanacearum species complex</taxon>
    </lineage>
</organism>
<reference evidence="2" key="1">
    <citation type="journal article" date="2011" name="PLoS ONE">
        <title>Ralstonia syzygii, the Blood Disease Bacterium and some Asian R. solanacearum strains form a single genomic species despite divergent lifestyles.</title>
        <authorList>
            <person name="Remenant B."/>
            <person name="de Cambiaire J.C."/>
            <person name="Cellier G."/>
            <person name="Jacobs J.M."/>
            <person name="Mangenot S."/>
            <person name="Barbe V."/>
            <person name="Lajus A."/>
            <person name="Vallenet D."/>
            <person name="Medigue C."/>
            <person name="Fegan M."/>
            <person name="Allen C."/>
            <person name="Prior P."/>
        </authorList>
    </citation>
    <scope>NUCLEOTIDE SEQUENCE</scope>
    <source>
        <strain evidence="2">R24</strain>
    </source>
</reference>
<feature type="compositionally biased region" description="Low complexity" evidence="1">
    <location>
        <begin position="35"/>
        <end position="45"/>
    </location>
</feature>
<accession>G3A1I5</accession>
<dbReference type="EMBL" id="FR854086">
    <property type="protein sequence ID" value="CCA85085.1"/>
    <property type="molecule type" value="Genomic_DNA"/>
</dbReference>
<name>G3A1I5_9RALS</name>
<dbReference type="AlphaFoldDB" id="G3A1I5"/>
<evidence type="ECO:0000256" key="1">
    <source>
        <dbReference type="SAM" id="MobiDB-lite"/>
    </source>
</evidence>
<protein>
    <recommendedName>
        <fullName evidence="3">Peroxidase</fullName>
    </recommendedName>
</protein>
<feature type="region of interest" description="Disordered" evidence="1">
    <location>
        <begin position="35"/>
        <end position="56"/>
    </location>
</feature>
<sequence>MVLCCAPEEPDNNVGIIMPERNRPPLRGLFGAFAGSTTSAPTGAGDAPGGAHGPISGARSETVRDAAAQDLASDVALWRHALTAEAGGRAPHPDAALRDDLSILRILRRPDGLRLLRQGLRSAFPGAALRLTSFWPDEQPHAYPARAEARPAEFGDLLVLLRLRGAVPTLDCRALFLTARRIDQPDDALEKSHALPQISLYEGWPDFNVYARSPVKTRNAAFLGRFDLSAELEPLRRIGRDQRQWRYLTPCTGLQAYAQWPGIRPPSPLQWRWPAGQQAGGARPASGSFTGLLRQLARPEGPGEDCSAGTDVPTWERLISKLLDHSWEMAPGHALKSGNIAPTAFWTRLRGFLTAEYLLGTHSLQKGFGTSLPFEMANGLQDIARDDWTATTGFDPEDLDVPGVRGTLQRIAASRLSVFGMSTEDPAPLAAPREPPRNMAARNDGEREGQRVLLIDVIRPSAAAL</sequence>
<evidence type="ECO:0008006" key="3">
    <source>
        <dbReference type="Google" id="ProtNLM"/>
    </source>
</evidence>
<gene>
    <name evidence="2" type="ORF">RALSY_11080</name>
</gene>
<proteinExistence type="predicted"/>
<reference evidence="2" key="2">
    <citation type="submission" date="2011-04" db="EMBL/GenBank/DDBJ databases">
        <authorList>
            <person name="Genoscope - CEA"/>
        </authorList>
    </citation>
    <scope>NUCLEOTIDE SEQUENCE</scope>
    <source>
        <strain evidence="2">R24</strain>
    </source>
</reference>
<feature type="region of interest" description="Disordered" evidence="1">
    <location>
        <begin position="423"/>
        <end position="446"/>
    </location>
</feature>